<organism evidence="2 3">
    <name type="scientific">Triparma laevis f. longispina</name>
    <dbReference type="NCBI Taxonomy" id="1714387"/>
    <lineage>
        <taxon>Eukaryota</taxon>
        <taxon>Sar</taxon>
        <taxon>Stramenopiles</taxon>
        <taxon>Ochrophyta</taxon>
        <taxon>Bolidophyceae</taxon>
        <taxon>Parmales</taxon>
        <taxon>Triparmaceae</taxon>
        <taxon>Triparma</taxon>
    </lineage>
</organism>
<sequence length="236" mass="26133">MSQIGQEKLISQLHAELKENADSLKVKADLVSKLYEEREEERKKNAQVMSDLSKLKRQVTDAPPPPANTATQPLDEDGDRVKRKGDVLSKRTLRQQSGVLSVSEFPSEFLSSAQGIKKLRGFDGIKIEDAFCTIADFFYERFKKEKIVDVRRKEGFAQNIDSAPALTRAEQDLISSSMKLAEEVSAKAKRVAGTASESVEKYLHKPEGGGAAVAMSVAKMDVSAVSLFAELWLLDR</sequence>
<dbReference type="AlphaFoldDB" id="A0A9W6ZFB7"/>
<feature type="region of interest" description="Disordered" evidence="1">
    <location>
        <begin position="37"/>
        <end position="81"/>
    </location>
</feature>
<keyword evidence="3" id="KW-1185">Reference proteome</keyword>
<gene>
    <name evidence="2" type="ORF">TrLO_g9936</name>
</gene>
<evidence type="ECO:0000313" key="3">
    <source>
        <dbReference type="Proteomes" id="UP001165122"/>
    </source>
</evidence>
<comment type="caution">
    <text evidence="2">The sequence shown here is derived from an EMBL/GenBank/DDBJ whole genome shotgun (WGS) entry which is preliminary data.</text>
</comment>
<accession>A0A9W6ZFB7</accession>
<evidence type="ECO:0000256" key="1">
    <source>
        <dbReference type="SAM" id="MobiDB-lite"/>
    </source>
</evidence>
<dbReference type="EMBL" id="BRXW01000380">
    <property type="protein sequence ID" value="GMH49060.1"/>
    <property type="molecule type" value="Genomic_DNA"/>
</dbReference>
<name>A0A9W6ZFB7_9STRA</name>
<reference evidence="3" key="1">
    <citation type="journal article" date="2023" name="Commun. Biol.">
        <title>Genome analysis of Parmales, the sister group of diatoms, reveals the evolutionary specialization of diatoms from phago-mixotrophs to photoautotrophs.</title>
        <authorList>
            <person name="Ban H."/>
            <person name="Sato S."/>
            <person name="Yoshikawa S."/>
            <person name="Yamada K."/>
            <person name="Nakamura Y."/>
            <person name="Ichinomiya M."/>
            <person name="Sato N."/>
            <person name="Blanc-Mathieu R."/>
            <person name="Endo H."/>
            <person name="Kuwata A."/>
            <person name="Ogata H."/>
        </authorList>
    </citation>
    <scope>NUCLEOTIDE SEQUENCE [LARGE SCALE GENOMIC DNA]</scope>
    <source>
        <strain evidence="3">NIES 3700</strain>
    </source>
</reference>
<protein>
    <submittedName>
        <fullName evidence="2">Uncharacterized protein</fullName>
    </submittedName>
</protein>
<evidence type="ECO:0000313" key="2">
    <source>
        <dbReference type="EMBL" id="GMH49060.1"/>
    </source>
</evidence>
<dbReference type="Proteomes" id="UP001165122">
    <property type="component" value="Unassembled WGS sequence"/>
</dbReference>
<proteinExistence type="predicted"/>